<dbReference type="InterPro" id="IPR017932">
    <property type="entry name" value="GATase_2_dom"/>
</dbReference>
<dbReference type="InterPro" id="IPR029055">
    <property type="entry name" value="Ntn_hydrolases_N"/>
</dbReference>
<dbReference type="InterPro" id="IPR006426">
    <property type="entry name" value="Asn_synth_AEB"/>
</dbReference>
<dbReference type="InterPro" id="IPR051786">
    <property type="entry name" value="ASN_synthetase/amidase"/>
</dbReference>
<sequence>MCGISAIVALAKNAQNGLPAGSAKDESRAKLTEQMQASLNRIKHRGPDSSGIWISSDERIVLGHNRLAINDLSDGGNQPWHTADGKIHAIVNGELYDYEAIKENLTAESRYKFTSNSDSEIVLALYQVYGLDFLKHLRGEFAICLYDEGKDVFIAARDRYGIKPLFYTKQSGRLLVAAEIKAFLPLDWQPEWDVESLVEGGWNFDDRTLFREVRKLRPGYYMTCASSGQIEYQQYWDIEYPDKHILDARSEEEIIEGVRQRLMEAVRVRLRADVPVGVYLSGGIDSSVIAGLVTHLAKEQGRVLGSLPPGERVTCFCVAFEETSGFDESDIAERTADWLGIKMHKQIMNEDALAARFEDATYHCEHHNPDLNYVGKYALSEVPQKLGFKVVLTGEGADETFTGYGVYLPDVLREADLTWKGAMPEDERIRLFEKSEADTNAYYMSVGAGDITKVIPEGRKKLNGITTTASMSAFMPPVFDEWTSSLELRNSQDVIADDVPAPVLEKVRQKWHPANSAQYVWSKNHLPNIMLSCLGDRTEMAHSVEGRTPFLDHRLTEYVNTIPPSLRMKWNGTAVSSNGKQRTQNRLQQNDQFTAKWVLREAMRPFVTKEIYERVKHPYTAPLEYEVGGPLHTVLSRLITEQNVRQLGFVSWDKTSNLLDRAFAGKDASAARLAFCVAQWVVLAQSFGIQTAAPSSI</sequence>
<keyword evidence="4" id="KW-0315">Glutamine amidotransferase</keyword>
<reference evidence="9" key="1">
    <citation type="journal article" date="2020" name="Stud. Mycol.">
        <title>101 Dothideomycetes genomes: a test case for predicting lifestyles and emergence of pathogens.</title>
        <authorList>
            <person name="Haridas S."/>
            <person name="Albert R."/>
            <person name="Binder M."/>
            <person name="Bloem J."/>
            <person name="Labutti K."/>
            <person name="Salamov A."/>
            <person name="Andreopoulos B."/>
            <person name="Baker S."/>
            <person name="Barry K."/>
            <person name="Bills G."/>
            <person name="Bluhm B."/>
            <person name="Cannon C."/>
            <person name="Castanera R."/>
            <person name="Culley D."/>
            <person name="Daum C."/>
            <person name="Ezra D."/>
            <person name="Gonzalez J."/>
            <person name="Henrissat B."/>
            <person name="Kuo A."/>
            <person name="Liang C."/>
            <person name="Lipzen A."/>
            <person name="Lutzoni F."/>
            <person name="Magnuson J."/>
            <person name="Mondo S."/>
            <person name="Nolan M."/>
            <person name="Ohm R."/>
            <person name="Pangilinan J."/>
            <person name="Park H.-J."/>
            <person name="Ramirez L."/>
            <person name="Alfaro M."/>
            <person name="Sun H."/>
            <person name="Tritt A."/>
            <person name="Yoshinaga Y."/>
            <person name="Zwiers L.-H."/>
            <person name="Turgeon B."/>
            <person name="Goodwin S."/>
            <person name="Spatafora J."/>
            <person name="Crous P."/>
            <person name="Grigoriev I."/>
        </authorList>
    </citation>
    <scope>NUCLEOTIDE SEQUENCE</scope>
    <source>
        <strain evidence="9">ATCC 36951</strain>
    </source>
</reference>
<dbReference type="InterPro" id="IPR001962">
    <property type="entry name" value="Asn_synthase"/>
</dbReference>
<feature type="domain" description="Glutamine amidotransferase type-2" evidence="8">
    <location>
        <begin position="2"/>
        <end position="227"/>
    </location>
</feature>
<keyword evidence="10" id="KW-1185">Reference proteome</keyword>
<dbReference type="GO" id="GO:0004066">
    <property type="term" value="F:asparagine synthase (glutamine-hydrolyzing) activity"/>
    <property type="evidence" value="ECO:0007669"/>
    <property type="project" value="InterPro"/>
</dbReference>
<gene>
    <name evidence="9" type="ORF">M409DRAFT_69677</name>
</gene>
<dbReference type="InterPro" id="IPR014729">
    <property type="entry name" value="Rossmann-like_a/b/a_fold"/>
</dbReference>
<dbReference type="PANTHER" id="PTHR43284:SF1">
    <property type="entry name" value="ASPARAGINE SYNTHETASE"/>
    <property type="match status" value="1"/>
</dbReference>
<dbReference type="PANTHER" id="PTHR43284">
    <property type="entry name" value="ASPARAGINE SYNTHETASE (GLUTAMINE-HYDROLYZING)"/>
    <property type="match status" value="1"/>
</dbReference>
<dbReference type="CDD" id="cd01991">
    <property type="entry name" value="Asn_synthase_B_C"/>
    <property type="match status" value="1"/>
</dbReference>
<dbReference type="Proteomes" id="UP000799537">
    <property type="component" value="Unassembled WGS sequence"/>
</dbReference>
<dbReference type="InterPro" id="IPR033738">
    <property type="entry name" value="AsnB_N"/>
</dbReference>
<dbReference type="Pfam" id="PF13537">
    <property type="entry name" value="GATase_7"/>
    <property type="match status" value="1"/>
</dbReference>
<dbReference type="OrthoDB" id="409189at2759"/>
<dbReference type="GeneID" id="54571674"/>
<evidence type="ECO:0000256" key="1">
    <source>
        <dbReference type="ARBA" id="ARBA00005752"/>
    </source>
</evidence>
<dbReference type="PIRSF" id="PIRSF001589">
    <property type="entry name" value="Asn_synthetase_glu-h"/>
    <property type="match status" value="1"/>
</dbReference>
<dbReference type="CDD" id="cd00712">
    <property type="entry name" value="AsnB"/>
    <property type="match status" value="1"/>
</dbReference>
<feature type="binding site" evidence="6">
    <location>
        <position position="118"/>
    </location>
    <ligand>
        <name>L-glutamine</name>
        <dbReference type="ChEBI" id="CHEBI:58359"/>
    </ligand>
</feature>
<dbReference type="SUPFAM" id="SSF52402">
    <property type="entry name" value="Adenine nucleotide alpha hydrolases-like"/>
    <property type="match status" value="1"/>
</dbReference>
<evidence type="ECO:0000256" key="3">
    <source>
        <dbReference type="ARBA" id="ARBA00022840"/>
    </source>
</evidence>
<keyword evidence="2 5" id="KW-0547">Nucleotide-binding</keyword>
<dbReference type="Gene3D" id="3.60.20.10">
    <property type="entry name" value="Glutamine Phosphoribosylpyrophosphate, subunit 1, domain 1"/>
    <property type="match status" value="1"/>
</dbReference>
<dbReference type="EMBL" id="ML993618">
    <property type="protein sequence ID" value="KAF2161586.1"/>
    <property type="molecule type" value="Genomic_DNA"/>
</dbReference>
<dbReference type="AlphaFoldDB" id="A0A6A6C847"/>
<evidence type="ECO:0000256" key="5">
    <source>
        <dbReference type="PIRNR" id="PIRNR001589"/>
    </source>
</evidence>
<evidence type="ECO:0000313" key="9">
    <source>
        <dbReference type="EMBL" id="KAF2161586.1"/>
    </source>
</evidence>
<dbReference type="Pfam" id="PF00733">
    <property type="entry name" value="Asn_synthase"/>
    <property type="match status" value="1"/>
</dbReference>
<feature type="binding site" evidence="6">
    <location>
        <position position="318"/>
    </location>
    <ligand>
        <name>ATP</name>
        <dbReference type="ChEBI" id="CHEBI:30616"/>
    </ligand>
</feature>
<dbReference type="RefSeq" id="XP_033662475.1">
    <property type="nucleotide sequence ID" value="XM_033818402.1"/>
</dbReference>
<dbReference type="PROSITE" id="PS51278">
    <property type="entry name" value="GATASE_TYPE_2"/>
    <property type="match status" value="1"/>
</dbReference>
<dbReference type="SUPFAM" id="SSF56235">
    <property type="entry name" value="N-terminal nucleophile aminohydrolases (Ntn hydrolases)"/>
    <property type="match status" value="1"/>
</dbReference>
<evidence type="ECO:0000256" key="7">
    <source>
        <dbReference type="PIRSR" id="PIRSR001589-3"/>
    </source>
</evidence>
<dbReference type="GO" id="GO:0006529">
    <property type="term" value="P:asparagine biosynthetic process"/>
    <property type="evidence" value="ECO:0007669"/>
    <property type="project" value="InterPro"/>
</dbReference>
<feature type="site" description="Important for beta-aspartyl-AMP intermediate formation" evidence="7">
    <location>
        <position position="395"/>
    </location>
</feature>
<evidence type="ECO:0000256" key="6">
    <source>
        <dbReference type="PIRSR" id="PIRSR001589-2"/>
    </source>
</evidence>
<evidence type="ECO:0000256" key="2">
    <source>
        <dbReference type="ARBA" id="ARBA00022741"/>
    </source>
</evidence>
<dbReference type="Gene3D" id="3.40.50.620">
    <property type="entry name" value="HUPs"/>
    <property type="match status" value="1"/>
</dbReference>
<proteinExistence type="inferred from homology"/>
<evidence type="ECO:0000313" key="10">
    <source>
        <dbReference type="Proteomes" id="UP000799537"/>
    </source>
</evidence>
<evidence type="ECO:0000259" key="8">
    <source>
        <dbReference type="PROSITE" id="PS51278"/>
    </source>
</evidence>
<protein>
    <recommendedName>
        <fullName evidence="8">Glutamine amidotransferase type-2 domain-containing protein</fullName>
    </recommendedName>
</protein>
<name>A0A6A6C847_ZASCE</name>
<accession>A0A6A6C847</accession>
<dbReference type="GO" id="GO:0005829">
    <property type="term" value="C:cytosol"/>
    <property type="evidence" value="ECO:0007669"/>
    <property type="project" value="TreeGrafter"/>
</dbReference>
<evidence type="ECO:0000256" key="4">
    <source>
        <dbReference type="ARBA" id="ARBA00022962"/>
    </source>
</evidence>
<dbReference type="GO" id="GO:0005524">
    <property type="term" value="F:ATP binding"/>
    <property type="evidence" value="ECO:0007669"/>
    <property type="project" value="UniProtKB-KW"/>
</dbReference>
<keyword evidence="3 5" id="KW-0067">ATP-binding</keyword>
<dbReference type="NCBIfam" id="TIGR01536">
    <property type="entry name" value="asn_synth_AEB"/>
    <property type="match status" value="1"/>
</dbReference>
<comment type="similarity">
    <text evidence="1">Belongs to the asparagine synthetase family.</text>
</comment>
<organism evidence="9 10">
    <name type="scientific">Zasmidium cellare ATCC 36951</name>
    <dbReference type="NCBI Taxonomy" id="1080233"/>
    <lineage>
        <taxon>Eukaryota</taxon>
        <taxon>Fungi</taxon>
        <taxon>Dikarya</taxon>
        <taxon>Ascomycota</taxon>
        <taxon>Pezizomycotina</taxon>
        <taxon>Dothideomycetes</taxon>
        <taxon>Dothideomycetidae</taxon>
        <taxon>Mycosphaerellales</taxon>
        <taxon>Mycosphaerellaceae</taxon>
        <taxon>Zasmidium</taxon>
    </lineage>
</organism>